<dbReference type="Proteomes" id="UP000318717">
    <property type="component" value="Unassembled WGS sequence"/>
</dbReference>
<dbReference type="OrthoDB" id="5908439at2"/>
<dbReference type="EMBL" id="BJLF01000011">
    <property type="protein sequence ID" value="GEA51642.1"/>
    <property type="molecule type" value="Genomic_DNA"/>
</dbReference>
<comment type="caution">
    <text evidence="1">The sequence shown here is derived from an EMBL/GenBank/DDBJ whole genome shotgun (WGS) entry which is preliminary data.</text>
</comment>
<dbReference type="AlphaFoldDB" id="A0A4Y3HY81"/>
<name>A0A4Y3HY81_9VIBR</name>
<evidence type="ECO:0000313" key="1">
    <source>
        <dbReference type="EMBL" id="GEA51642.1"/>
    </source>
</evidence>
<proteinExistence type="predicted"/>
<keyword evidence="2" id="KW-1185">Reference proteome</keyword>
<reference evidence="1 2" key="1">
    <citation type="submission" date="2019-06" db="EMBL/GenBank/DDBJ databases">
        <title>Whole genome shotgun sequence of Vibrio inusitatus NBRC 102082.</title>
        <authorList>
            <person name="Hosoyama A."/>
            <person name="Uohara A."/>
            <person name="Ohji S."/>
            <person name="Ichikawa N."/>
        </authorList>
    </citation>
    <scope>NUCLEOTIDE SEQUENCE [LARGE SCALE GENOMIC DNA]</scope>
    <source>
        <strain evidence="1 2">NBRC 102082</strain>
    </source>
</reference>
<accession>A0A4Y3HY81</accession>
<dbReference type="RefSeq" id="WP_141346119.1">
    <property type="nucleotide sequence ID" value="NZ_BJLF01000011.1"/>
</dbReference>
<protein>
    <submittedName>
        <fullName evidence="1">Uncharacterized protein</fullName>
    </submittedName>
</protein>
<gene>
    <name evidence="1" type="ORF">VIN01S_24460</name>
</gene>
<evidence type="ECO:0000313" key="2">
    <source>
        <dbReference type="Proteomes" id="UP000318717"/>
    </source>
</evidence>
<sequence>MNTTTILILLSDLSQIEGHPVMLLPASTPNDKQPESLCDVLLNSANTMNKPLIALDEANNALWLKNNGFNEKWRLVVITIEISHIDMSYRVFGLWKLDVVESRKQPK</sequence>
<organism evidence="1 2">
    <name type="scientific">Vibrio inusitatus NBRC 102082</name>
    <dbReference type="NCBI Taxonomy" id="1219070"/>
    <lineage>
        <taxon>Bacteria</taxon>
        <taxon>Pseudomonadati</taxon>
        <taxon>Pseudomonadota</taxon>
        <taxon>Gammaproteobacteria</taxon>
        <taxon>Vibrionales</taxon>
        <taxon>Vibrionaceae</taxon>
        <taxon>Vibrio</taxon>
    </lineage>
</organism>